<dbReference type="InterPro" id="IPR008969">
    <property type="entry name" value="CarboxyPept-like_regulatory"/>
</dbReference>
<evidence type="ECO:0000256" key="5">
    <source>
        <dbReference type="ARBA" id="ARBA00023077"/>
    </source>
</evidence>
<evidence type="ECO:0000259" key="12">
    <source>
        <dbReference type="Pfam" id="PF07715"/>
    </source>
</evidence>
<keyword evidence="7 8" id="KW-0998">Cell outer membrane</keyword>
<dbReference type="InterPro" id="IPR037066">
    <property type="entry name" value="Plug_dom_sf"/>
</dbReference>
<evidence type="ECO:0000256" key="8">
    <source>
        <dbReference type="PROSITE-ProRule" id="PRU01360"/>
    </source>
</evidence>
<protein>
    <submittedName>
        <fullName evidence="13">TonB-dependent siderophore receptor</fullName>
    </submittedName>
</protein>
<feature type="signal peptide" evidence="10">
    <location>
        <begin position="1"/>
        <end position="20"/>
    </location>
</feature>
<dbReference type="GO" id="GO:0009279">
    <property type="term" value="C:cell outer membrane"/>
    <property type="evidence" value="ECO:0007669"/>
    <property type="project" value="UniProtKB-SubCell"/>
</dbReference>
<comment type="subcellular location">
    <subcellularLocation>
        <location evidence="1 8">Cell outer membrane</location>
        <topology evidence="1 8">Multi-pass membrane protein</topology>
    </subcellularLocation>
</comment>
<dbReference type="Gene3D" id="2.40.170.20">
    <property type="entry name" value="TonB-dependent receptor, beta-barrel domain"/>
    <property type="match status" value="1"/>
</dbReference>
<feature type="domain" description="TonB-dependent receptor-like beta-barrel" evidence="11">
    <location>
        <begin position="310"/>
        <end position="737"/>
    </location>
</feature>
<name>A0A8X8IAJ3_9BACT</name>
<keyword evidence="5 9" id="KW-0798">TonB box</keyword>
<keyword evidence="3 8" id="KW-1134">Transmembrane beta strand</keyword>
<keyword evidence="4 8" id="KW-0812">Transmembrane</keyword>
<sequence>MMRKFTRVVLIFVAAFIAQMSRGQNGTLTLHGVITNKANHPLEGIVVSIKELSKIVITGEDGAYSFKKLTPGNYTIDISGLNIQSHSRRIILNQNTVLNVGLESSAKELDAVTITAGGLRRKISDLPGSISVIDGRTIRESGAQSLTEVITRIPGVVAVDEDGRGLKPNFGLRGLDPNRNRSALILIDGKIPNGTMYYGDPGGYYMTPLQQIEKVEVIRGGSSVLYGGYSVGGVINLVSKKASAVPATLLKLNYGSWNALTAEVNTSGSNGKFGYMVNGVRRQGDGFRERSQFGVNDLTVKLDNQIDATTKLSFYLNGFSENSETPGGLTQSQYDQNVKLSQHPFDHFTSDRYTATISLDKQLTEHQQLNTSIYGNYFKRDWFVSRKKSAASTSFDTTVAFIRDIHLIGIVSDYQNNNPIGNLQNNFVVGVRLHTDRLNDMTMTASLGNQEVGKASGYGISASLIKEVYAYNTINFLPQFSFSLGARYTSVNYKKKDFTAKNPLTNNIGLDVKSNSDAVVFSTGLVYKFNEKSNVFVNVSRGFQPPAIYWALDANTVSYAGELNPETSMNYELGLRTQPATWISANLTGYIIDYKNKFVQVMTPDNQFKVWQNVGTSLQKGVELELDLYPVKNVSLYGSGAYQDAKQTSGNTKDKYMVYAPQLTYTAGVRYSNRLGAGQFTTNAWMTYVGKQYTDLANSETGTANGQNGPIYAYHPVNFSLQYQLKKWGFSFTLNNVFDERYFTKREGAFWEGIIPMPGRNFMTGISFRF</sequence>
<comment type="similarity">
    <text evidence="8 9">Belongs to the TonB-dependent receptor family.</text>
</comment>
<dbReference type="Pfam" id="PF07715">
    <property type="entry name" value="Plug"/>
    <property type="match status" value="1"/>
</dbReference>
<evidence type="ECO:0000259" key="11">
    <source>
        <dbReference type="Pfam" id="PF00593"/>
    </source>
</evidence>
<evidence type="ECO:0000313" key="14">
    <source>
        <dbReference type="Proteomes" id="UP000198711"/>
    </source>
</evidence>
<dbReference type="InterPro" id="IPR012910">
    <property type="entry name" value="Plug_dom"/>
</dbReference>
<evidence type="ECO:0000256" key="10">
    <source>
        <dbReference type="SAM" id="SignalP"/>
    </source>
</evidence>
<gene>
    <name evidence="13" type="ORF">SAMN05444410_103117</name>
</gene>
<evidence type="ECO:0000256" key="7">
    <source>
        <dbReference type="ARBA" id="ARBA00023237"/>
    </source>
</evidence>
<dbReference type="Pfam" id="PF13715">
    <property type="entry name" value="CarbopepD_reg_2"/>
    <property type="match status" value="1"/>
</dbReference>
<dbReference type="PANTHER" id="PTHR30442">
    <property type="entry name" value="IRON III DICITRATE TRANSPORT PROTEIN FECA"/>
    <property type="match status" value="1"/>
</dbReference>
<dbReference type="InterPro" id="IPR036942">
    <property type="entry name" value="Beta-barrel_TonB_sf"/>
</dbReference>
<evidence type="ECO:0000256" key="2">
    <source>
        <dbReference type="ARBA" id="ARBA00022448"/>
    </source>
</evidence>
<dbReference type="Pfam" id="PF00593">
    <property type="entry name" value="TonB_dep_Rec_b-barrel"/>
    <property type="match status" value="1"/>
</dbReference>
<feature type="chain" id="PRO_5036463537" evidence="10">
    <location>
        <begin position="21"/>
        <end position="770"/>
    </location>
</feature>
<dbReference type="SUPFAM" id="SSF49464">
    <property type="entry name" value="Carboxypeptidase regulatory domain-like"/>
    <property type="match status" value="1"/>
</dbReference>
<evidence type="ECO:0000256" key="6">
    <source>
        <dbReference type="ARBA" id="ARBA00023136"/>
    </source>
</evidence>
<accession>A0A8X8IAJ3</accession>
<evidence type="ECO:0000256" key="1">
    <source>
        <dbReference type="ARBA" id="ARBA00004571"/>
    </source>
</evidence>
<proteinExistence type="inferred from homology"/>
<dbReference type="Gene3D" id="2.60.40.1120">
    <property type="entry name" value="Carboxypeptidase-like, regulatory domain"/>
    <property type="match status" value="1"/>
</dbReference>
<keyword evidence="13" id="KW-0675">Receptor</keyword>
<evidence type="ECO:0000313" key="13">
    <source>
        <dbReference type="EMBL" id="SDW49570.1"/>
    </source>
</evidence>
<comment type="caution">
    <text evidence="13">The sequence shown here is derived from an EMBL/GenBank/DDBJ whole genome shotgun (WGS) entry which is preliminary data.</text>
</comment>
<dbReference type="PROSITE" id="PS52016">
    <property type="entry name" value="TONB_DEPENDENT_REC_3"/>
    <property type="match status" value="1"/>
</dbReference>
<evidence type="ECO:0000256" key="9">
    <source>
        <dbReference type="RuleBase" id="RU003357"/>
    </source>
</evidence>
<keyword evidence="10" id="KW-0732">Signal</keyword>
<dbReference type="Proteomes" id="UP000198711">
    <property type="component" value="Unassembled WGS sequence"/>
</dbReference>
<keyword evidence="14" id="KW-1185">Reference proteome</keyword>
<dbReference type="InterPro" id="IPR039426">
    <property type="entry name" value="TonB-dep_rcpt-like"/>
</dbReference>
<evidence type="ECO:0000256" key="3">
    <source>
        <dbReference type="ARBA" id="ARBA00022452"/>
    </source>
</evidence>
<dbReference type="PANTHER" id="PTHR30442:SF0">
    <property type="entry name" value="FE(3+) DICITRATE TRANSPORT PROTEIN FECA"/>
    <property type="match status" value="1"/>
</dbReference>
<organism evidence="13 14">
    <name type="scientific">Hydrobacter penzbergensis</name>
    <dbReference type="NCBI Taxonomy" id="1235997"/>
    <lineage>
        <taxon>Bacteria</taxon>
        <taxon>Pseudomonadati</taxon>
        <taxon>Bacteroidota</taxon>
        <taxon>Chitinophagia</taxon>
        <taxon>Chitinophagales</taxon>
        <taxon>Chitinophagaceae</taxon>
        <taxon>Hydrobacter</taxon>
    </lineage>
</organism>
<dbReference type="CDD" id="cd01347">
    <property type="entry name" value="ligand_gated_channel"/>
    <property type="match status" value="1"/>
</dbReference>
<dbReference type="EMBL" id="FNNO01000003">
    <property type="protein sequence ID" value="SDW49570.1"/>
    <property type="molecule type" value="Genomic_DNA"/>
</dbReference>
<evidence type="ECO:0000256" key="4">
    <source>
        <dbReference type="ARBA" id="ARBA00022692"/>
    </source>
</evidence>
<dbReference type="GO" id="GO:0033214">
    <property type="term" value="P:siderophore-iron import into cell"/>
    <property type="evidence" value="ECO:0007669"/>
    <property type="project" value="TreeGrafter"/>
</dbReference>
<keyword evidence="2 8" id="KW-0813">Transport</keyword>
<dbReference type="Gene3D" id="2.170.130.10">
    <property type="entry name" value="TonB-dependent receptor, plug domain"/>
    <property type="match status" value="1"/>
</dbReference>
<feature type="domain" description="TonB-dependent receptor plug" evidence="12">
    <location>
        <begin position="123"/>
        <end position="234"/>
    </location>
</feature>
<dbReference type="SUPFAM" id="SSF56935">
    <property type="entry name" value="Porins"/>
    <property type="match status" value="1"/>
</dbReference>
<reference evidence="13 14" key="1">
    <citation type="submission" date="2016-10" db="EMBL/GenBank/DDBJ databases">
        <authorList>
            <person name="Varghese N."/>
            <person name="Submissions S."/>
        </authorList>
    </citation>
    <scope>NUCLEOTIDE SEQUENCE [LARGE SCALE GENOMIC DNA]</scope>
    <source>
        <strain evidence="13 14">DSM 25353</strain>
    </source>
</reference>
<dbReference type="InterPro" id="IPR000531">
    <property type="entry name" value="Beta-barrel_TonB"/>
</dbReference>
<keyword evidence="6 8" id="KW-0472">Membrane</keyword>
<dbReference type="AlphaFoldDB" id="A0A8X8IAJ3"/>